<dbReference type="CDD" id="cd21969">
    <property type="entry name" value="Zn-C2H2_TAX1BP1_rpt1"/>
    <property type="match status" value="1"/>
</dbReference>
<organism evidence="10 11">
    <name type="scientific">Alosa alosa</name>
    <name type="common">allis shad</name>
    <dbReference type="NCBI Taxonomy" id="278164"/>
    <lineage>
        <taxon>Eukaryota</taxon>
        <taxon>Metazoa</taxon>
        <taxon>Chordata</taxon>
        <taxon>Craniata</taxon>
        <taxon>Vertebrata</taxon>
        <taxon>Euteleostomi</taxon>
        <taxon>Actinopterygii</taxon>
        <taxon>Neopterygii</taxon>
        <taxon>Teleostei</taxon>
        <taxon>Clupei</taxon>
        <taxon>Clupeiformes</taxon>
        <taxon>Clupeoidei</taxon>
        <taxon>Clupeidae</taxon>
        <taxon>Alosa</taxon>
    </lineage>
</organism>
<proteinExistence type="predicted"/>
<comment type="caution">
    <text evidence="10">The sequence shown here is derived from an EMBL/GenBank/DDBJ whole genome shotgun (WGS) entry which is preliminary data.</text>
</comment>
<dbReference type="InterPro" id="IPR051002">
    <property type="entry name" value="UBA_autophagy_assoc_protein"/>
</dbReference>
<dbReference type="Gene3D" id="6.20.250.40">
    <property type="match status" value="1"/>
</dbReference>
<evidence type="ECO:0000313" key="10">
    <source>
        <dbReference type="EMBL" id="KAG5264503.1"/>
    </source>
</evidence>
<feature type="compositionally biased region" description="Basic and acidic residues" evidence="8">
    <location>
        <begin position="574"/>
        <end position="598"/>
    </location>
</feature>
<evidence type="ECO:0000256" key="8">
    <source>
        <dbReference type="SAM" id="MobiDB-lite"/>
    </source>
</evidence>
<dbReference type="PANTHER" id="PTHR31915">
    <property type="entry name" value="SKICH DOMAIN-CONTAINING PROTEIN"/>
    <property type="match status" value="1"/>
</dbReference>
<gene>
    <name evidence="10" type="ORF">AALO_G00254970</name>
</gene>
<feature type="compositionally biased region" description="Basic and acidic residues" evidence="8">
    <location>
        <begin position="751"/>
        <end position="764"/>
    </location>
</feature>
<evidence type="ECO:0000256" key="2">
    <source>
        <dbReference type="ARBA" id="ARBA00022771"/>
    </source>
</evidence>
<accession>A0AAV6FP56</accession>
<dbReference type="Proteomes" id="UP000823561">
    <property type="component" value="Chromosome 20"/>
</dbReference>
<feature type="domain" description="UBZ1-type" evidence="9">
    <location>
        <begin position="779"/>
        <end position="805"/>
    </location>
</feature>
<feature type="region of interest" description="Disordered" evidence="8">
    <location>
        <begin position="539"/>
        <end position="598"/>
    </location>
</feature>
<dbReference type="PANTHER" id="PTHR31915:SF7">
    <property type="entry name" value="TAX1-BINDING PROTEIN 1 HOMOLOG A"/>
    <property type="match status" value="1"/>
</dbReference>
<dbReference type="Pfam" id="PF18112">
    <property type="entry name" value="Zn-C2H2_12"/>
    <property type="match status" value="2"/>
</dbReference>
<evidence type="ECO:0000256" key="3">
    <source>
        <dbReference type="ARBA" id="ARBA00022833"/>
    </source>
</evidence>
<dbReference type="Pfam" id="PF17751">
    <property type="entry name" value="SKICH"/>
    <property type="match status" value="1"/>
</dbReference>
<dbReference type="EMBL" id="JADWDJ010000020">
    <property type="protein sequence ID" value="KAG5264503.1"/>
    <property type="molecule type" value="Genomic_DNA"/>
</dbReference>
<dbReference type="PROSITE" id="PS51905">
    <property type="entry name" value="ZF_UBZ1"/>
    <property type="match status" value="2"/>
</dbReference>
<evidence type="ECO:0000313" key="11">
    <source>
        <dbReference type="Proteomes" id="UP000823561"/>
    </source>
</evidence>
<dbReference type="CDD" id="cd21970">
    <property type="entry name" value="Zn-C2H2_TAX1BP1_rpt2"/>
    <property type="match status" value="1"/>
</dbReference>
<keyword evidence="2 6" id="KW-0863">Zinc-finger</keyword>
<feature type="region of interest" description="Disordered" evidence="8">
    <location>
        <begin position="456"/>
        <end position="515"/>
    </location>
</feature>
<sequence>MMSSFREAATSPGCGPLVKGNVSIETSSFAHVIFQNVGKSFLPQAPLECHYTLTPALTPHPKDWVGIFKVGWSTARDYYTFLWSPMPENYVEGSTVHRVIVFQGYYVPRSDGEFYQFCYVTHGGEIRGASTPFQFRQAMPSGEELLTVEDEGNSDILVVTTKTGLLEQRVCVAQQECMELQQRMCVLQREKEQVQAEHRRLQRDREDERETYTQIHTHNKELLHLCEAEREELRRRLQESKERTQQLEEEQQTLKDKLHKVTLEKESLESQLKAERAERDLHKAHVRSAELENTKLTAELQMLKAMELNREVTIAQYQEELQRLRTADIGEAVRLKEHLKQAEAKLQCSQQEAVLLGADLRTASSRCEQTASELQRVQREADALRASLSEVQAQSQSAHSQLDRLRHVASQMEGAPSCAVSQVEAELHKEVDELKVRLQMAAEHYKEKYRECQKLRKQVKQLSQQPQGPPAESPDQVEPGGSAGQSPDQVEPGGSAGQSPDQVEPGDPKRNYGEMATEMIQETISPSTEMPVADKLPAALDSPHTEESPVRERGGAGEATDEKESESDDDGENREDSHSDGGKEEVEVAEGEQERRDEGADLAMMEETWKEQCSININISQLLRAQLEEKTREVTALRESLSDVMREKERLEKELRVFVAVQRPESSGDAVALLYPLPYTQEHPPPPLIQQRPADLQYGNPYARDHVDGATVSSGGAGAEGVVCMQPSRGLSLPDGLENVFQEPSESGSGETREVFGHRSPKNTEKRTSFCFDTSSEVQKRCPLCEVIFPPQFEQRSFEQHVESHWRVCPVCSEQFPLHTQQLLYERHVLTHFDGNVLNFD</sequence>
<dbReference type="AlphaFoldDB" id="A0AAV6FP56"/>
<keyword evidence="11" id="KW-1185">Reference proteome</keyword>
<keyword evidence="4 7" id="KW-0175">Coiled coil</keyword>
<evidence type="ECO:0000256" key="7">
    <source>
        <dbReference type="SAM" id="Coils"/>
    </source>
</evidence>
<dbReference type="GO" id="GO:0008270">
    <property type="term" value="F:zinc ion binding"/>
    <property type="evidence" value="ECO:0007669"/>
    <property type="project" value="UniProtKB-KW"/>
</dbReference>
<feature type="compositionally biased region" description="Acidic residues" evidence="8">
    <location>
        <begin position="559"/>
        <end position="573"/>
    </location>
</feature>
<comment type="function">
    <text evidence="5">May have anti-apoptotic activity.</text>
</comment>
<feature type="coiled-coil region" evidence="7">
    <location>
        <begin position="620"/>
        <end position="654"/>
    </location>
</feature>
<feature type="coiled-coil region" evidence="7">
    <location>
        <begin position="332"/>
        <end position="394"/>
    </location>
</feature>
<evidence type="ECO:0000256" key="4">
    <source>
        <dbReference type="ARBA" id="ARBA00023054"/>
    </source>
</evidence>
<dbReference type="InterPro" id="IPR041611">
    <property type="entry name" value="SKICH"/>
</dbReference>
<dbReference type="InterPro" id="IPR041641">
    <property type="entry name" value="CALCOCO1/2_Zn_UBZ1"/>
</dbReference>
<dbReference type="Gene3D" id="2.60.40.2840">
    <property type="match status" value="1"/>
</dbReference>
<evidence type="ECO:0000256" key="5">
    <source>
        <dbReference type="ARBA" id="ARBA00054517"/>
    </source>
</evidence>
<keyword evidence="3" id="KW-0862">Zinc</keyword>
<feature type="compositionally biased region" description="Basic and acidic residues" evidence="8">
    <location>
        <begin position="543"/>
        <end position="555"/>
    </location>
</feature>
<protein>
    <recommendedName>
        <fullName evidence="9">UBZ1-type domain-containing protein</fullName>
    </recommendedName>
</protein>
<dbReference type="FunFam" id="2.60.40.2840:FF:000002">
    <property type="entry name" value="Tax1-binding protein 1 isoform 2"/>
    <property type="match status" value="1"/>
</dbReference>
<feature type="region of interest" description="Disordered" evidence="8">
    <location>
        <begin position="741"/>
        <end position="764"/>
    </location>
</feature>
<evidence type="ECO:0000259" key="9">
    <source>
        <dbReference type="PROSITE" id="PS51905"/>
    </source>
</evidence>
<name>A0AAV6FP56_9TELE</name>
<evidence type="ECO:0000256" key="1">
    <source>
        <dbReference type="ARBA" id="ARBA00022723"/>
    </source>
</evidence>
<reference evidence="10" key="1">
    <citation type="submission" date="2020-10" db="EMBL/GenBank/DDBJ databases">
        <title>Chromosome-scale genome assembly of the Allis shad, Alosa alosa.</title>
        <authorList>
            <person name="Margot Z."/>
            <person name="Christophe K."/>
            <person name="Cabau C."/>
            <person name="Louis A."/>
            <person name="Berthelot C."/>
            <person name="Parey E."/>
            <person name="Roest Crollius H."/>
            <person name="Montfort J."/>
            <person name="Robinson-Rechavi M."/>
            <person name="Bucao C."/>
            <person name="Bouchez O."/>
            <person name="Gislard M."/>
            <person name="Lluch J."/>
            <person name="Milhes M."/>
            <person name="Lampietro C."/>
            <person name="Lopez Roques C."/>
            <person name="Donnadieu C."/>
            <person name="Braasch I."/>
            <person name="Desvignes T."/>
            <person name="Postlethwait J."/>
            <person name="Bobe J."/>
            <person name="Guiguen Y."/>
        </authorList>
    </citation>
    <scope>NUCLEOTIDE SEQUENCE</scope>
    <source>
        <strain evidence="10">M-15738</strain>
        <tissue evidence="10">Blood</tissue>
    </source>
</reference>
<evidence type="ECO:0000256" key="6">
    <source>
        <dbReference type="PROSITE-ProRule" id="PRU01253"/>
    </source>
</evidence>
<keyword evidence="1" id="KW-0479">Metal-binding</keyword>
<feature type="coiled-coil region" evidence="7">
    <location>
        <begin position="187"/>
        <end position="306"/>
    </location>
</feature>
<feature type="domain" description="UBZ1-type" evidence="9">
    <location>
        <begin position="806"/>
        <end position="832"/>
    </location>
</feature>